<evidence type="ECO:0000256" key="4">
    <source>
        <dbReference type="ARBA" id="ARBA00022989"/>
    </source>
</evidence>
<evidence type="ECO:0000256" key="1">
    <source>
        <dbReference type="ARBA" id="ARBA00004167"/>
    </source>
</evidence>
<evidence type="ECO:0000313" key="7">
    <source>
        <dbReference type="Proteomes" id="UP000321085"/>
    </source>
</evidence>
<comment type="subcellular location">
    <subcellularLocation>
        <location evidence="1">Membrane</location>
        <topology evidence="1">Single-pass membrane protein</topology>
    </subcellularLocation>
</comment>
<comment type="similarity">
    <text evidence="2">Belongs to the LemA family.</text>
</comment>
<dbReference type="OrthoDB" id="9804152at2"/>
<sequence>MMGLLPPARLRVVLMGLVLAFGLSACGINNVPTLEEQAKSAWSEVQNQYQRRADLIPNLVETVKGFAQQEREVLTQVTEARAKATQVQVDASTVTDPEKFRQFQEAQNQLSGALGRLLATVERYPELKSNANFLALQSQLEGTENRIAVARRDYIESVRAFNTEIRTIPGRWIAAIVYPEAKPMETFAAVSGSDRPPEVKF</sequence>
<dbReference type="RefSeq" id="WP_114186050.1">
    <property type="nucleotide sequence ID" value="NZ_BJYU01000058.1"/>
</dbReference>
<gene>
    <name evidence="6" type="ORF">MAE02_39010</name>
</gene>
<dbReference type="SUPFAM" id="SSF140478">
    <property type="entry name" value="LemA-like"/>
    <property type="match status" value="1"/>
</dbReference>
<evidence type="ECO:0000256" key="3">
    <source>
        <dbReference type="ARBA" id="ARBA00022692"/>
    </source>
</evidence>
<dbReference type="EMBL" id="BJYU01000058">
    <property type="protein sequence ID" value="GEO16205.1"/>
    <property type="molecule type" value="Genomic_DNA"/>
</dbReference>
<dbReference type="InterPro" id="IPR007156">
    <property type="entry name" value="MamQ_LemA"/>
</dbReference>
<dbReference type="Proteomes" id="UP000321085">
    <property type="component" value="Unassembled WGS sequence"/>
</dbReference>
<dbReference type="InterPro" id="IPR023353">
    <property type="entry name" value="LemA-like_dom_sf"/>
</dbReference>
<keyword evidence="3" id="KW-0812">Transmembrane</keyword>
<keyword evidence="7" id="KW-1185">Reference proteome</keyword>
<keyword evidence="5" id="KW-0472">Membrane</keyword>
<evidence type="ECO:0000256" key="5">
    <source>
        <dbReference type="ARBA" id="ARBA00023136"/>
    </source>
</evidence>
<proteinExistence type="inferred from homology"/>
<dbReference type="Gene3D" id="1.20.1440.20">
    <property type="entry name" value="LemA-like domain"/>
    <property type="match status" value="1"/>
</dbReference>
<organism evidence="6 7">
    <name type="scientific">Microvirga aerophila</name>
    <dbReference type="NCBI Taxonomy" id="670291"/>
    <lineage>
        <taxon>Bacteria</taxon>
        <taxon>Pseudomonadati</taxon>
        <taxon>Pseudomonadota</taxon>
        <taxon>Alphaproteobacteria</taxon>
        <taxon>Hyphomicrobiales</taxon>
        <taxon>Methylobacteriaceae</taxon>
        <taxon>Microvirga</taxon>
    </lineage>
</organism>
<dbReference type="PANTHER" id="PTHR34478">
    <property type="entry name" value="PROTEIN LEMA"/>
    <property type="match status" value="1"/>
</dbReference>
<dbReference type="Pfam" id="PF04011">
    <property type="entry name" value="LemA"/>
    <property type="match status" value="1"/>
</dbReference>
<evidence type="ECO:0000256" key="2">
    <source>
        <dbReference type="ARBA" id="ARBA00008854"/>
    </source>
</evidence>
<reference evidence="6 7" key="1">
    <citation type="submission" date="2019-07" db="EMBL/GenBank/DDBJ databases">
        <title>Whole genome shotgun sequence of Microvirga aerophila NBRC 106136.</title>
        <authorList>
            <person name="Hosoyama A."/>
            <person name="Uohara A."/>
            <person name="Ohji S."/>
            <person name="Ichikawa N."/>
        </authorList>
    </citation>
    <scope>NUCLEOTIDE SEQUENCE [LARGE SCALE GENOMIC DNA]</scope>
    <source>
        <strain evidence="6 7">NBRC 106136</strain>
    </source>
</reference>
<dbReference type="PANTHER" id="PTHR34478:SF2">
    <property type="entry name" value="MEMBRANE PROTEIN"/>
    <property type="match status" value="1"/>
</dbReference>
<accession>A0A512BW99</accession>
<name>A0A512BW99_9HYPH</name>
<dbReference type="GO" id="GO:0016020">
    <property type="term" value="C:membrane"/>
    <property type="evidence" value="ECO:0007669"/>
    <property type="project" value="UniProtKB-SubCell"/>
</dbReference>
<evidence type="ECO:0000313" key="6">
    <source>
        <dbReference type="EMBL" id="GEO16205.1"/>
    </source>
</evidence>
<comment type="caution">
    <text evidence="6">The sequence shown here is derived from an EMBL/GenBank/DDBJ whole genome shotgun (WGS) entry which is preliminary data.</text>
</comment>
<keyword evidence="4" id="KW-1133">Transmembrane helix</keyword>
<protein>
    <submittedName>
        <fullName evidence="6">LemA protein</fullName>
    </submittedName>
</protein>
<dbReference type="AlphaFoldDB" id="A0A512BW99"/>